<comment type="caution">
    <text evidence="1">The sequence shown here is derived from an EMBL/GenBank/DDBJ whole genome shotgun (WGS) entry which is preliminary data.</text>
</comment>
<dbReference type="RefSeq" id="XP_037223790.1">
    <property type="nucleotide sequence ID" value="XM_037360905.1"/>
</dbReference>
<gene>
    <name evidence="1" type="ORF">MIND_00408100</name>
</gene>
<sequence length="339" mass="38386">MRWGSGGFQRLARPFRRHHHAPVVVISPETAPIYVFPTPTACRGRTGTLWDRAMSKRRHFGWENHKAAATRTKKAVGRPSEWIFDLGKPRKEIWGVNGSPKFDQFCVSPWISILTSSRTIIRGFFPQRRQHHQDHSLPVDKSLRRQHHFPDIHYGRFIVRDSPSAIIRTCRGAHLSSPPHPDHMPAFGVSPAFILRVTHNASHQCTISEEQGKKSAWWSRIMRDIAKIAYMASCGSPLYVAPTRVFPDTTSYSAITCLRRYVILWAHSQSHRCPPHPPPYLSQFALVSTLTTLSSVAAFIPHQNRAFSSTLRAGFEKDIMLTVCMGQATSAVSNYSSWA</sequence>
<dbReference type="Proteomes" id="UP000636479">
    <property type="component" value="Unassembled WGS sequence"/>
</dbReference>
<dbReference type="AlphaFoldDB" id="A0A8H6T1K4"/>
<keyword evidence="2" id="KW-1185">Reference proteome</keyword>
<name>A0A8H6T1K4_9AGAR</name>
<dbReference type="EMBL" id="JACAZF010000003">
    <property type="protein sequence ID" value="KAF7310340.1"/>
    <property type="molecule type" value="Genomic_DNA"/>
</dbReference>
<evidence type="ECO:0000313" key="2">
    <source>
        <dbReference type="Proteomes" id="UP000636479"/>
    </source>
</evidence>
<protein>
    <submittedName>
        <fullName evidence="1">Uncharacterized protein</fullName>
    </submittedName>
</protein>
<evidence type="ECO:0000313" key="1">
    <source>
        <dbReference type="EMBL" id="KAF7310340.1"/>
    </source>
</evidence>
<organism evidence="1 2">
    <name type="scientific">Mycena indigotica</name>
    <dbReference type="NCBI Taxonomy" id="2126181"/>
    <lineage>
        <taxon>Eukaryota</taxon>
        <taxon>Fungi</taxon>
        <taxon>Dikarya</taxon>
        <taxon>Basidiomycota</taxon>
        <taxon>Agaricomycotina</taxon>
        <taxon>Agaricomycetes</taxon>
        <taxon>Agaricomycetidae</taxon>
        <taxon>Agaricales</taxon>
        <taxon>Marasmiineae</taxon>
        <taxon>Mycenaceae</taxon>
        <taxon>Mycena</taxon>
    </lineage>
</organism>
<accession>A0A8H6T1K4</accession>
<reference evidence="1" key="1">
    <citation type="submission" date="2020-05" db="EMBL/GenBank/DDBJ databases">
        <title>Mycena genomes resolve the evolution of fungal bioluminescence.</title>
        <authorList>
            <person name="Tsai I.J."/>
        </authorList>
    </citation>
    <scope>NUCLEOTIDE SEQUENCE</scope>
    <source>
        <strain evidence="1">171206Taipei</strain>
    </source>
</reference>
<proteinExistence type="predicted"/>
<dbReference type="GeneID" id="59343421"/>